<evidence type="ECO:0000256" key="9">
    <source>
        <dbReference type="ARBA" id="ARBA00023128"/>
    </source>
</evidence>
<evidence type="ECO:0000256" key="1">
    <source>
        <dbReference type="ARBA" id="ARBA00004305"/>
    </source>
</evidence>
<dbReference type="InterPro" id="IPR004358">
    <property type="entry name" value="Sig_transdc_His_kin-like_C"/>
</dbReference>
<dbReference type="GO" id="GO:0010906">
    <property type="term" value="P:regulation of glucose metabolic process"/>
    <property type="evidence" value="ECO:0007669"/>
    <property type="project" value="TreeGrafter"/>
</dbReference>
<dbReference type="Pfam" id="PF10436">
    <property type="entry name" value="BCDHK_Adom3"/>
    <property type="match status" value="1"/>
</dbReference>
<feature type="domain" description="Histidine kinase" evidence="11">
    <location>
        <begin position="126"/>
        <end position="386"/>
    </location>
</feature>
<dbReference type="PRINTS" id="PR00344">
    <property type="entry name" value="BCTRLSENSOR"/>
</dbReference>
<keyword evidence="7 10" id="KW-0067">ATP-binding</keyword>
<dbReference type="InterPro" id="IPR018955">
    <property type="entry name" value="BCDHK/PDK_N"/>
</dbReference>
<dbReference type="SUPFAM" id="SSF69012">
    <property type="entry name" value="alpha-ketoacid dehydrogenase kinase, N-terminal domain"/>
    <property type="match status" value="1"/>
</dbReference>
<evidence type="ECO:0000259" key="11">
    <source>
        <dbReference type="PROSITE" id="PS50109"/>
    </source>
</evidence>
<evidence type="ECO:0000256" key="4">
    <source>
        <dbReference type="ARBA" id="ARBA00022679"/>
    </source>
</evidence>
<keyword evidence="8" id="KW-0809">Transit peptide</keyword>
<evidence type="ECO:0000256" key="5">
    <source>
        <dbReference type="ARBA" id="ARBA00022741"/>
    </source>
</evidence>
<dbReference type="Pfam" id="PF02518">
    <property type="entry name" value="HATPase_c"/>
    <property type="match status" value="1"/>
</dbReference>
<keyword evidence="6 10" id="KW-0418">Kinase</keyword>
<dbReference type="FunFam" id="1.20.140.20:FF:000005">
    <property type="entry name" value="Pkp1p"/>
    <property type="match status" value="1"/>
</dbReference>
<dbReference type="PANTHER" id="PTHR11947:SF20">
    <property type="entry name" value="[3-METHYL-2-OXOBUTANOATE DEHYDROGENASE [LIPOAMIDE]] KINASE, MITOCHONDRIAL"/>
    <property type="match status" value="1"/>
</dbReference>
<dbReference type="InterPro" id="IPR039028">
    <property type="entry name" value="BCKD/PDK"/>
</dbReference>
<dbReference type="EC" id="2.7.11.-" evidence="10"/>
<evidence type="ECO:0000313" key="13">
    <source>
        <dbReference type="Proteomes" id="UP001161438"/>
    </source>
</evidence>
<keyword evidence="13" id="KW-1185">Reference proteome</keyword>
<evidence type="ECO:0000256" key="3">
    <source>
        <dbReference type="ARBA" id="ARBA00022553"/>
    </source>
</evidence>
<dbReference type="InterPro" id="IPR005467">
    <property type="entry name" value="His_kinase_dom"/>
</dbReference>
<evidence type="ECO:0000256" key="10">
    <source>
        <dbReference type="RuleBase" id="RU366032"/>
    </source>
</evidence>
<keyword evidence="3" id="KW-0597">Phosphoprotein</keyword>
<evidence type="ECO:0000256" key="8">
    <source>
        <dbReference type="ARBA" id="ARBA00022946"/>
    </source>
</evidence>
<dbReference type="FunFam" id="3.30.565.10:FF:000142">
    <property type="entry name" value="Pkp1p"/>
    <property type="match status" value="1"/>
</dbReference>
<keyword evidence="9 10" id="KW-0496">Mitochondrion</keyword>
<dbReference type="CDD" id="cd16929">
    <property type="entry name" value="HATPase_PDK-like"/>
    <property type="match status" value="1"/>
</dbReference>
<evidence type="ECO:0000256" key="7">
    <source>
        <dbReference type="ARBA" id="ARBA00022840"/>
    </source>
</evidence>
<accession>A0AA35J1N4</accession>
<dbReference type="GO" id="GO:0005524">
    <property type="term" value="F:ATP binding"/>
    <property type="evidence" value="ECO:0007669"/>
    <property type="project" value="UniProtKB-UniRule"/>
</dbReference>
<dbReference type="SMART" id="SM00387">
    <property type="entry name" value="HATPase_c"/>
    <property type="match status" value="1"/>
</dbReference>
<evidence type="ECO:0000313" key="12">
    <source>
        <dbReference type="EMBL" id="CAI4039716.1"/>
    </source>
</evidence>
<dbReference type="Gene3D" id="1.20.140.20">
    <property type="entry name" value="Alpha-ketoacid/pyruvate dehydrogenase kinase, N-terminal domain"/>
    <property type="match status" value="1"/>
</dbReference>
<dbReference type="GO" id="GO:0005759">
    <property type="term" value="C:mitochondrial matrix"/>
    <property type="evidence" value="ECO:0007669"/>
    <property type="project" value="UniProtKB-SubCell"/>
</dbReference>
<dbReference type="GO" id="GO:0004740">
    <property type="term" value="F:pyruvate dehydrogenase (acetyl-transferring) kinase activity"/>
    <property type="evidence" value="ECO:0007669"/>
    <property type="project" value="TreeGrafter"/>
</dbReference>
<organism evidence="12 13">
    <name type="scientific">Saccharomyces mikatae IFO 1815</name>
    <dbReference type="NCBI Taxonomy" id="226126"/>
    <lineage>
        <taxon>Eukaryota</taxon>
        <taxon>Fungi</taxon>
        <taxon>Dikarya</taxon>
        <taxon>Ascomycota</taxon>
        <taxon>Saccharomycotina</taxon>
        <taxon>Saccharomycetes</taxon>
        <taxon>Saccharomycetales</taxon>
        <taxon>Saccharomycetaceae</taxon>
        <taxon>Saccharomyces</taxon>
    </lineage>
</organism>
<name>A0AA35J1N4_SACMI</name>
<dbReference type="InterPro" id="IPR003594">
    <property type="entry name" value="HATPase_dom"/>
</dbReference>
<dbReference type="SUPFAM" id="SSF55874">
    <property type="entry name" value="ATPase domain of HSP90 chaperone/DNA topoisomerase II/histidine kinase"/>
    <property type="match status" value="1"/>
</dbReference>
<dbReference type="Proteomes" id="UP001161438">
    <property type="component" value="Chromosome 9"/>
</dbReference>
<dbReference type="EMBL" id="OX365765">
    <property type="protein sequence ID" value="CAI4039716.1"/>
    <property type="molecule type" value="Genomic_DNA"/>
</dbReference>
<reference evidence="12" key="1">
    <citation type="submission" date="2022-10" db="EMBL/GenBank/DDBJ databases">
        <authorList>
            <person name="Byrne P K."/>
        </authorList>
    </citation>
    <scope>NUCLEOTIDE SEQUENCE</scope>
    <source>
        <strain evidence="12">IFO1815</strain>
    </source>
</reference>
<dbReference type="GeneID" id="80918927"/>
<protein>
    <recommendedName>
        <fullName evidence="10">Protein-serine/threonine kinase</fullName>
        <ecNumber evidence="10">2.7.11.-</ecNumber>
    </recommendedName>
</protein>
<evidence type="ECO:0000256" key="6">
    <source>
        <dbReference type="ARBA" id="ARBA00022777"/>
    </source>
</evidence>
<dbReference type="Gene3D" id="3.30.565.10">
    <property type="entry name" value="Histidine kinase-like ATPase, C-terminal domain"/>
    <property type="match status" value="1"/>
</dbReference>
<dbReference type="InterPro" id="IPR036784">
    <property type="entry name" value="AK/P_DHK_N_sf"/>
</dbReference>
<keyword evidence="5 10" id="KW-0547">Nucleotide-binding</keyword>
<proteinExistence type="inferred from homology"/>
<comment type="subcellular location">
    <subcellularLocation>
        <location evidence="1 10">Mitochondrion matrix</location>
    </subcellularLocation>
</comment>
<comment type="similarity">
    <text evidence="2 10">Belongs to the PDK/BCKDK protein kinase family.</text>
</comment>
<keyword evidence="4 10" id="KW-0808">Transferase</keyword>
<dbReference type="PANTHER" id="PTHR11947">
    <property type="entry name" value="PYRUVATE DEHYDROGENASE KINASE"/>
    <property type="match status" value="1"/>
</dbReference>
<dbReference type="RefSeq" id="XP_056082831.1">
    <property type="nucleotide sequence ID" value="XM_056223217.1"/>
</dbReference>
<evidence type="ECO:0000256" key="2">
    <source>
        <dbReference type="ARBA" id="ARBA00006155"/>
    </source>
</evidence>
<dbReference type="PROSITE" id="PS50109">
    <property type="entry name" value="HIS_KIN"/>
    <property type="match status" value="1"/>
</dbReference>
<gene>
    <name evidence="12" type="primary">SMKI09G1240</name>
    <name evidence="12" type="ORF">SMKI_09G1240</name>
</gene>
<sequence length="395" mass="45503">MWKIMRVWKCGGVRWIHRQGPSHELLSQLSFEQHYKIRSNIELLIQDYAKKPIAPLNYEYFLQYRPPLTKKEEYMLTIKTINMLLSLTCKRLNAIQRLPYNAVINPHIERTNSLYLKSLQTLLSVAYPYELHNPPKIQAKFTELLDDHEDAIVVLAKGLQEIRSCYPKFQISQFLNFHLKERITMKLLVTHYLSLMAQNSDSSNEKMIGILQRDLPIAQLIKHVSDYVNDICFVKFNTQRTPVLIHPPSQDITFTCIPPILEYIMTEVFKNAFEAQIARGKEHIPIEINILKPDDDELYVRIRDHGGGITPEVEALMFNYSYSTHAQQPVDGESTDLPGEQINNVSGMGFGLPMCKTYLELFGGKIDIQSLLGWGTDVYIKLKGPSKAALLSQHK</sequence>
<dbReference type="InterPro" id="IPR036890">
    <property type="entry name" value="HATPase_C_sf"/>
</dbReference>
<dbReference type="AlphaFoldDB" id="A0AA35J1N4"/>